<feature type="compositionally biased region" description="Polar residues" evidence="1">
    <location>
        <begin position="62"/>
        <end position="73"/>
    </location>
</feature>
<gene>
    <name evidence="2" type="ORF">Pan161_00790</name>
</gene>
<dbReference type="SUPFAM" id="SSF48452">
    <property type="entry name" value="TPR-like"/>
    <property type="match status" value="1"/>
</dbReference>
<dbReference type="PROSITE" id="PS51257">
    <property type="entry name" value="PROKAR_LIPOPROTEIN"/>
    <property type="match status" value="1"/>
</dbReference>
<keyword evidence="3" id="KW-1185">Reference proteome</keyword>
<dbReference type="KEGG" id="gax:Pan161_00790"/>
<accession>A0A517V650</accession>
<dbReference type="OrthoDB" id="9954700at2"/>
<evidence type="ECO:0000256" key="1">
    <source>
        <dbReference type="SAM" id="MobiDB-lite"/>
    </source>
</evidence>
<sequence>MKSTTRLLTALTKSQYSRTLRYGMIALAGFILASCSQQVKPPVKDAESVSVEKPKADPVASDAQQTGETSTVPAPQWETPEEWAALMYRTLTISQLKEQDSSGSVKQTKIRRPLTVGSVLGTDAQKTDSKPEKSLFPQYYQLVANGTIDDLNAALNKAEQIPAAGEQAEAYCGIAWALLAEEAFLRAKPYLVQGEKLLPQAQDSEGHEQRLHLYAKAFARSGDSNKAVEVAQQIANLDLREETIISISGQIAKTGDVEQALGFVETIKNRKSQSQALQQITLILAKSNACNQACTITGQITDEETRFKALEGIALELAKAGRGSQALEVVQQINFLHRRPWFLRSLAILLIETGYFEQALEIAPLIDGSRDQSTYLMEVAIALAETGESKQAQEVVQQIPMLDSRRIAVAKVASGLLKAGQVNGALKIAQQIEYDEMKESILYRIASELAAQGERVLSLTALKEATTSTQRLGRPMPFSRTIPLLAYQWVASEPTSEEKPEFVRNLKPAFTPEEKQLAESLLQAAQQKK</sequence>
<dbReference type="AlphaFoldDB" id="A0A517V650"/>
<reference evidence="2 3" key="1">
    <citation type="submission" date="2019-02" db="EMBL/GenBank/DDBJ databases">
        <title>Deep-cultivation of Planctomycetes and their phenomic and genomic characterization uncovers novel biology.</title>
        <authorList>
            <person name="Wiegand S."/>
            <person name="Jogler M."/>
            <person name="Boedeker C."/>
            <person name="Pinto D."/>
            <person name="Vollmers J."/>
            <person name="Rivas-Marin E."/>
            <person name="Kohn T."/>
            <person name="Peeters S.H."/>
            <person name="Heuer A."/>
            <person name="Rast P."/>
            <person name="Oberbeckmann S."/>
            <person name="Bunk B."/>
            <person name="Jeske O."/>
            <person name="Meyerdierks A."/>
            <person name="Storesund J.E."/>
            <person name="Kallscheuer N."/>
            <person name="Luecker S."/>
            <person name="Lage O.M."/>
            <person name="Pohl T."/>
            <person name="Merkel B.J."/>
            <person name="Hornburger P."/>
            <person name="Mueller R.-W."/>
            <person name="Bruemmer F."/>
            <person name="Labrenz M."/>
            <person name="Spormann A.M."/>
            <person name="Op den Camp H."/>
            <person name="Overmann J."/>
            <person name="Amann R."/>
            <person name="Jetten M.S.M."/>
            <person name="Mascher T."/>
            <person name="Medema M.H."/>
            <person name="Devos D.P."/>
            <person name="Kaster A.-K."/>
            <person name="Ovreas L."/>
            <person name="Rohde M."/>
            <person name="Galperin M.Y."/>
            <person name="Jogler C."/>
        </authorList>
    </citation>
    <scope>NUCLEOTIDE SEQUENCE [LARGE SCALE GENOMIC DNA]</scope>
    <source>
        <strain evidence="2 3">Pan161</strain>
    </source>
</reference>
<name>A0A517V650_9PLAN</name>
<evidence type="ECO:0008006" key="4">
    <source>
        <dbReference type="Google" id="ProtNLM"/>
    </source>
</evidence>
<dbReference type="Proteomes" id="UP000316855">
    <property type="component" value="Chromosome"/>
</dbReference>
<dbReference type="Gene3D" id="1.25.40.10">
    <property type="entry name" value="Tetratricopeptide repeat domain"/>
    <property type="match status" value="3"/>
</dbReference>
<protein>
    <recommendedName>
        <fullName evidence="4">Tetratricopeptide repeat protein</fullName>
    </recommendedName>
</protein>
<dbReference type="InterPro" id="IPR011990">
    <property type="entry name" value="TPR-like_helical_dom_sf"/>
</dbReference>
<dbReference type="EMBL" id="CP036343">
    <property type="protein sequence ID" value="QDT88463.1"/>
    <property type="molecule type" value="Genomic_DNA"/>
</dbReference>
<evidence type="ECO:0000313" key="3">
    <source>
        <dbReference type="Proteomes" id="UP000316855"/>
    </source>
</evidence>
<feature type="compositionally biased region" description="Basic and acidic residues" evidence="1">
    <location>
        <begin position="45"/>
        <end position="56"/>
    </location>
</feature>
<organism evidence="2 3">
    <name type="scientific">Gimesia algae</name>
    <dbReference type="NCBI Taxonomy" id="2527971"/>
    <lineage>
        <taxon>Bacteria</taxon>
        <taxon>Pseudomonadati</taxon>
        <taxon>Planctomycetota</taxon>
        <taxon>Planctomycetia</taxon>
        <taxon>Planctomycetales</taxon>
        <taxon>Planctomycetaceae</taxon>
        <taxon>Gimesia</taxon>
    </lineage>
</organism>
<evidence type="ECO:0000313" key="2">
    <source>
        <dbReference type="EMBL" id="QDT88463.1"/>
    </source>
</evidence>
<feature type="region of interest" description="Disordered" evidence="1">
    <location>
        <begin position="45"/>
        <end position="74"/>
    </location>
</feature>
<dbReference type="RefSeq" id="WP_145223639.1">
    <property type="nucleotide sequence ID" value="NZ_CP036343.1"/>
</dbReference>
<proteinExistence type="predicted"/>